<keyword evidence="7" id="KW-0227">DNA damage</keyword>
<protein>
    <recommendedName>
        <fullName evidence="5">Deoxyribodipyrimidine photo-lyase</fullName>
        <ecNumber evidence="4">4.1.99.3</ecNumber>
    </recommendedName>
    <alternativeName>
        <fullName evidence="12">DNA photolyase</fullName>
    </alternativeName>
</protein>
<comment type="cofactor">
    <cofactor evidence="2">
        <name>FAD</name>
        <dbReference type="ChEBI" id="CHEBI:57692"/>
    </cofactor>
</comment>
<dbReference type="Pfam" id="PF00875">
    <property type="entry name" value="DNA_photolyase"/>
    <property type="match status" value="1"/>
</dbReference>
<dbReference type="EMBL" id="CP000096">
    <property type="protein sequence ID" value="ABB23406.1"/>
    <property type="molecule type" value="Genomic_DNA"/>
</dbReference>
<dbReference type="EC" id="4.1.99.3" evidence="4"/>
<dbReference type="HOGENOM" id="CLU_026342_2_1_10"/>
<name>Q3B5H5_CHLL3</name>
<evidence type="ECO:0000256" key="7">
    <source>
        <dbReference type="ARBA" id="ARBA00022763"/>
    </source>
</evidence>
<sequence>MIDPRCISVLNSAPGISGPVIYWMSRDQRVEQNRALHYARFRAVADGAPLIVAFTLSPSFIGATFRQYDFMLRGLMEVERRLRELEIGFVLLEGDPAEAIVRFRESIGSGCVVTDYSPLRISRRWKATAAAALPVLFIEVDAHNIVPCLMASPKQEYSARTFRPKVNRLLGEFLIALPPVERVPASEPWAPTDWERVRARLPVERPAGTVRHPQPGEAAAIRHLETFIRERLAWYGERRNDPNADATSGLSPYLHFGHIWAGTVAIAVRGVMNVVNSPSPEGWEAIGVVNSTSPEGREASGVVNSTSPEGWEATGVVNSPSPEESKAAFLEELIVRRELSDNYCAYNSRYDSFDGLPIWAQDSLARHAADLREAIYTPEEFEKAVTHDPLWNAAQQELLRTGSIHGYMRMYWAKKILEWSPSPREAFETAVWLNDRYALDGRDPNGYAGVAWSIGGLHDRPWFERPVYGKIRYMNAAGCRRKFDVERYIREQKEP</sequence>
<organism evidence="16 17">
    <name type="scientific">Chlorobium luteolum (strain DSM 273 / BCRC 81028 / 2530)</name>
    <name type="common">Pelodictyon luteolum</name>
    <dbReference type="NCBI Taxonomy" id="319225"/>
    <lineage>
        <taxon>Bacteria</taxon>
        <taxon>Pseudomonadati</taxon>
        <taxon>Chlorobiota</taxon>
        <taxon>Chlorobiia</taxon>
        <taxon>Chlorobiales</taxon>
        <taxon>Chlorobiaceae</taxon>
        <taxon>Chlorobium/Pelodictyon group</taxon>
        <taxon>Pelodictyon</taxon>
    </lineage>
</organism>
<dbReference type="InterPro" id="IPR052219">
    <property type="entry name" value="Photolyase_Class-2"/>
</dbReference>
<dbReference type="PROSITE" id="PS51645">
    <property type="entry name" value="PHR_CRY_ALPHA_BETA"/>
    <property type="match status" value="1"/>
</dbReference>
<dbReference type="eggNOG" id="COG0415">
    <property type="taxonomic scope" value="Bacteria"/>
</dbReference>
<evidence type="ECO:0000256" key="12">
    <source>
        <dbReference type="ARBA" id="ARBA00031671"/>
    </source>
</evidence>
<keyword evidence="11 16" id="KW-0456">Lyase</keyword>
<dbReference type="KEGG" id="plt:Plut_0522"/>
<evidence type="ECO:0000256" key="5">
    <source>
        <dbReference type="ARBA" id="ARBA00014046"/>
    </source>
</evidence>
<dbReference type="InterPro" id="IPR036155">
    <property type="entry name" value="Crypto/Photolyase_N_sf"/>
</dbReference>
<keyword evidence="8" id="KW-0274">FAD</keyword>
<dbReference type="GO" id="GO:0003904">
    <property type="term" value="F:deoxyribodipyrimidine photo-lyase activity"/>
    <property type="evidence" value="ECO:0007669"/>
    <property type="project" value="UniProtKB-EC"/>
</dbReference>
<proteinExistence type="inferred from homology"/>
<dbReference type="Proteomes" id="UP000002709">
    <property type="component" value="Chromosome"/>
</dbReference>
<evidence type="ECO:0000259" key="15">
    <source>
        <dbReference type="PROSITE" id="PS51645"/>
    </source>
</evidence>
<dbReference type="SUPFAM" id="SSF48173">
    <property type="entry name" value="Cryptochrome/photolyase FAD-binding domain"/>
    <property type="match status" value="1"/>
</dbReference>
<evidence type="ECO:0000256" key="1">
    <source>
        <dbReference type="ARBA" id="ARBA00001932"/>
    </source>
</evidence>
<evidence type="ECO:0000313" key="16">
    <source>
        <dbReference type="EMBL" id="ABB23406.1"/>
    </source>
</evidence>
<dbReference type="Gene3D" id="1.25.40.80">
    <property type="match status" value="1"/>
</dbReference>
<dbReference type="InterPro" id="IPR014729">
    <property type="entry name" value="Rossmann-like_a/b/a_fold"/>
</dbReference>
<dbReference type="FunFam" id="1.10.579.10:FF:000002">
    <property type="entry name" value="Deoxyribodipyrimidine photolyase"/>
    <property type="match status" value="1"/>
</dbReference>
<evidence type="ECO:0000256" key="6">
    <source>
        <dbReference type="ARBA" id="ARBA00022630"/>
    </source>
</evidence>
<evidence type="ECO:0000256" key="14">
    <source>
        <dbReference type="SAM" id="MobiDB-lite"/>
    </source>
</evidence>
<keyword evidence="6" id="KW-0285">Flavoprotein</keyword>
<evidence type="ECO:0000256" key="13">
    <source>
        <dbReference type="ARBA" id="ARBA00033999"/>
    </source>
</evidence>
<reference evidence="17" key="1">
    <citation type="submission" date="2005-08" db="EMBL/GenBank/DDBJ databases">
        <title>Complete sequence of Pelodictyon luteolum DSM 273.</title>
        <authorList>
            <consortium name="US DOE Joint Genome Institute"/>
            <person name="Copeland A."/>
            <person name="Lucas S."/>
            <person name="Lapidus A."/>
            <person name="Barry K."/>
            <person name="Detter J.C."/>
            <person name="Glavina T."/>
            <person name="Hammon N."/>
            <person name="Israni S."/>
            <person name="Pitluck S."/>
            <person name="Bryant D."/>
            <person name="Schmutz J."/>
            <person name="Larimer F."/>
            <person name="Land M."/>
            <person name="Kyrpides N."/>
            <person name="Ivanova N."/>
            <person name="Richardson P."/>
        </authorList>
    </citation>
    <scope>NUCLEOTIDE SEQUENCE [LARGE SCALE GENOMIC DNA]</scope>
    <source>
        <strain evidence="17">DSM 273 / BCRC 81028 / 2530</strain>
    </source>
</reference>
<dbReference type="STRING" id="319225.Plut_0522"/>
<evidence type="ECO:0000256" key="4">
    <source>
        <dbReference type="ARBA" id="ARBA00013149"/>
    </source>
</evidence>
<keyword evidence="9" id="KW-0238">DNA-binding</keyword>
<evidence type="ECO:0000256" key="3">
    <source>
        <dbReference type="ARBA" id="ARBA00006409"/>
    </source>
</evidence>
<feature type="domain" description="Photolyase/cryptochrome alpha/beta" evidence="15">
    <location>
        <begin position="18"/>
        <end position="148"/>
    </location>
</feature>
<gene>
    <name evidence="16" type="ordered locus">Plut_0522</name>
</gene>
<evidence type="ECO:0000256" key="2">
    <source>
        <dbReference type="ARBA" id="ARBA00001974"/>
    </source>
</evidence>
<evidence type="ECO:0000256" key="9">
    <source>
        <dbReference type="ARBA" id="ARBA00023125"/>
    </source>
</evidence>
<dbReference type="PANTHER" id="PTHR10211:SF0">
    <property type="entry name" value="DEOXYRIBODIPYRIMIDINE PHOTO-LYASE"/>
    <property type="match status" value="1"/>
</dbReference>
<feature type="region of interest" description="Disordered" evidence="14">
    <location>
        <begin position="294"/>
        <end position="322"/>
    </location>
</feature>
<dbReference type="InterPro" id="IPR036134">
    <property type="entry name" value="Crypto/Photolyase_FAD-like_sf"/>
</dbReference>
<evidence type="ECO:0000256" key="11">
    <source>
        <dbReference type="ARBA" id="ARBA00023239"/>
    </source>
</evidence>
<evidence type="ECO:0000256" key="10">
    <source>
        <dbReference type="ARBA" id="ARBA00023204"/>
    </source>
</evidence>
<dbReference type="PANTHER" id="PTHR10211">
    <property type="entry name" value="DEOXYRIBODIPYRIMIDINE PHOTOLYASE"/>
    <property type="match status" value="1"/>
</dbReference>
<keyword evidence="10" id="KW-0234">DNA repair</keyword>
<evidence type="ECO:0000256" key="8">
    <source>
        <dbReference type="ARBA" id="ARBA00022827"/>
    </source>
</evidence>
<dbReference type="GO" id="GO:0000719">
    <property type="term" value="P:photoreactive repair"/>
    <property type="evidence" value="ECO:0007669"/>
    <property type="project" value="TreeGrafter"/>
</dbReference>
<dbReference type="Gene3D" id="3.40.50.620">
    <property type="entry name" value="HUPs"/>
    <property type="match status" value="1"/>
</dbReference>
<comment type="similarity">
    <text evidence="3">Belongs to the DNA photolyase class-2 family.</text>
</comment>
<comment type="catalytic activity">
    <reaction evidence="13">
        <text>cyclobutadipyrimidine (in DNA) = 2 pyrimidine residues (in DNA).</text>
        <dbReference type="EC" id="4.1.99.3"/>
    </reaction>
</comment>
<keyword evidence="17" id="KW-1185">Reference proteome</keyword>
<dbReference type="AlphaFoldDB" id="Q3B5H5"/>
<dbReference type="GO" id="GO:0003677">
    <property type="term" value="F:DNA binding"/>
    <property type="evidence" value="ECO:0007669"/>
    <property type="project" value="UniProtKB-KW"/>
</dbReference>
<dbReference type="InterPro" id="IPR006050">
    <property type="entry name" value="DNA_photolyase_N"/>
</dbReference>
<evidence type="ECO:0000313" key="17">
    <source>
        <dbReference type="Proteomes" id="UP000002709"/>
    </source>
</evidence>
<accession>Q3B5H5</accession>
<dbReference type="SUPFAM" id="SSF52425">
    <property type="entry name" value="Cryptochrome/photolyase, N-terminal domain"/>
    <property type="match status" value="1"/>
</dbReference>
<comment type="cofactor">
    <cofactor evidence="1">
        <name>(6R)-5,10-methylene-5,6,7,8-tetrahydrofolate</name>
        <dbReference type="ChEBI" id="CHEBI:15636"/>
    </cofactor>
</comment>
<dbReference type="Gene3D" id="1.10.579.10">
    <property type="entry name" value="DNA Cyclobutane Dipyrimidine Photolyase, subunit A, domain 3"/>
    <property type="match status" value="1"/>
</dbReference>
<dbReference type="RefSeq" id="WP_011357281.1">
    <property type="nucleotide sequence ID" value="NC_007512.1"/>
</dbReference>
<dbReference type="FunFam" id="3.40.50.620:FF:000110">
    <property type="entry name" value="Deoxyribodipyrimidine photolyase"/>
    <property type="match status" value="1"/>
</dbReference>
<dbReference type="OrthoDB" id="9772484at2"/>